<dbReference type="Pfam" id="PF04542">
    <property type="entry name" value="Sigma70_r2"/>
    <property type="match status" value="1"/>
</dbReference>
<organism evidence="8 9">
    <name type="scientific">Saccharothrix coeruleofusca</name>
    <dbReference type="NCBI Taxonomy" id="33919"/>
    <lineage>
        <taxon>Bacteria</taxon>
        <taxon>Bacillati</taxon>
        <taxon>Actinomycetota</taxon>
        <taxon>Actinomycetes</taxon>
        <taxon>Pseudonocardiales</taxon>
        <taxon>Pseudonocardiaceae</taxon>
        <taxon>Saccharothrix</taxon>
    </lineage>
</organism>
<protein>
    <submittedName>
        <fullName evidence="8">RNA polymerase sigma factor</fullName>
    </submittedName>
</protein>
<dbReference type="SUPFAM" id="SSF88659">
    <property type="entry name" value="Sigma3 and sigma4 domains of RNA polymerase sigma factors"/>
    <property type="match status" value="1"/>
</dbReference>
<keyword evidence="5" id="KW-0804">Transcription</keyword>
<proteinExistence type="inferred from homology"/>
<dbReference type="Gene3D" id="1.10.10.10">
    <property type="entry name" value="Winged helix-like DNA-binding domain superfamily/Winged helix DNA-binding domain"/>
    <property type="match status" value="1"/>
</dbReference>
<dbReference type="InterPro" id="IPR014284">
    <property type="entry name" value="RNA_pol_sigma-70_dom"/>
</dbReference>
<evidence type="ECO:0000256" key="2">
    <source>
        <dbReference type="ARBA" id="ARBA00023015"/>
    </source>
</evidence>
<keyword evidence="2" id="KW-0805">Transcription regulation</keyword>
<evidence type="ECO:0000313" key="8">
    <source>
        <dbReference type="EMBL" id="GGP48975.1"/>
    </source>
</evidence>
<keyword evidence="3" id="KW-0731">Sigma factor</keyword>
<evidence type="ECO:0000256" key="6">
    <source>
        <dbReference type="SAM" id="MobiDB-lite"/>
    </source>
</evidence>
<evidence type="ECO:0000256" key="4">
    <source>
        <dbReference type="ARBA" id="ARBA00023125"/>
    </source>
</evidence>
<name>A0A918EE18_9PSEU</name>
<feature type="region of interest" description="Disordered" evidence="6">
    <location>
        <begin position="1"/>
        <end position="23"/>
    </location>
</feature>
<dbReference type="AlphaFoldDB" id="A0A918EE18"/>
<dbReference type="Proteomes" id="UP000639606">
    <property type="component" value="Unassembled WGS sequence"/>
</dbReference>
<sequence length="206" mass="23275">MTDEVGPRLEQLPAEAVPEDPPARARRHAALLTQARAGDRDALNRLVAELTPLVWHVARSNGLDRTSAEDVAQTVWLHFLRHLERIAEPRALAGWLIVTTRREAQRTWRDSGGRAVLSGDTAQDLPDDRWLPEVEALRDERDQRLWRAFHALPQRCQELLRLTVLAGRPEYRAVSEALAMPRGSIGPTRGRCLNSLRRRLEEEGGA</sequence>
<evidence type="ECO:0000256" key="1">
    <source>
        <dbReference type="ARBA" id="ARBA00010641"/>
    </source>
</evidence>
<dbReference type="InterPro" id="IPR013325">
    <property type="entry name" value="RNA_pol_sigma_r2"/>
</dbReference>
<dbReference type="PANTHER" id="PTHR43133:SF8">
    <property type="entry name" value="RNA POLYMERASE SIGMA FACTOR HI_1459-RELATED"/>
    <property type="match status" value="1"/>
</dbReference>
<dbReference type="InterPro" id="IPR039425">
    <property type="entry name" value="RNA_pol_sigma-70-like"/>
</dbReference>
<dbReference type="Gene3D" id="1.10.1740.10">
    <property type="match status" value="1"/>
</dbReference>
<dbReference type="NCBIfam" id="TIGR02937">
    <property type="entry name" value="sigma70-ECF"/>
    <property type="match status" value="1"/>
</dbReference>
<accession>A0A918EE18</accession>
<keyword evidence="9" id="KW-1185">Reference proteome</keyword>
<evidence type="ECO:0000256" key="5">
    <source>
        <dbReference type="ARBA" id="ARBA00023163"/>
    </source>
</evidence>
<dbReference type="InterPro" id="IPR007627">
    <property type="entry name" value="RNA_pol_sigma70_r2"/>
</dbReference>
<comment type="caution">
    <text evidence="8">The sequence shown here is derived from an EMBL/GenBank/DDBJ whole genome shotgun (WGS) entry which is preliminary data.</text>
</comment>
<evidence type="ECO:0000259" key="7">
    <source>
        <dbReference type="Pfam" id="PF04542"/>
    </source>
</evidence>
<dbReference type="GO" id="GO:0003677">
    <property type="term" value="F:DNA binding"/>
    <property type="evidence" value="ECO:0007669"/>
    <property type="project" value="UniProtKB-KW"/>
</dbReference>
<dbReference type="InterPro" id="IPR013324">
    <property type="entry name" value="RNA_pol_sigma_r3/r4-like"/>
</dbReference>
<evidence type="ECO:0000256" key="3">
    <source>
        <dbReference type="ARBA" id="ARBA00023082"/>
    </source>
</evidence>
<gene>
    <name evidence="8" type="primary">rpoE</name>
    <name evidence="8" type="ORF">GCM10010185_21380</name>
</gene>
<dbReference type="PANTHER" id="PTHR43133">
    <property type="entry name" value="RNA POLYMERASE ECF-TYPE SIGMA FACTO"/>
    <property type="match status" value="1"/>
</dbReference>
<dbReference type="GO" id="GO:0006352">
    <property type="term" value="P:DNA-templated transcription initiation"/>
    <property type="evidence" value="ECO:0007669"/>
    <property type="project" value="InterPro"/>
</dbReference>
<feature type="domain" description="RNA polymerase sigma-70 region 2" evidence="7">
    <location>
        <begin position="46"/>
        <end position="111"/>
    </location>
</feature>
<dbReference type="GO" id="GO:0016987">
    <property type="term" value="F:sigma factor activity"/>
    <property type="evidence" value="ECO:0007669"/>
    <property type="project" value="UniProtKB-KW"/>
</dbReference>
<dbReference type="InterPro" id="IPR036388">
    <property type="entry name" value="WH-like_DNA-bd_sf"/>
</dbReference>
<comment type="similarity">
    <text evidence="1">Belongs to the sigma-70 factor family. ECF subfamily.</text>
</comment>
<evidence type="ECO:0000313" key="9">
    <source>
        <dbReference type="Proteomes" id="UP000639606"/>
    </source>
</evidence>
<reference evidence="8" key="1">
    <citation type="journal article" date="2014" name="Int. J. Syst. Evol. Microbiol.">
        <title>Complete genome sequence of Corynebacterium casei LMG S-19264T (=DSM 44701T), isolated from a smear-ripened cheese.</title>
        <authorList>
            <consortium name="US DOE Joint Genome Institute (JGI-PGF)"/>
            <person name="Walter F."/>
            <person name="Albersmeier A."/>
            <person name="Kalinowski J."/>
            <person name="Ruckert C."/>
        </authorList>
    </citation>
    <scope>NUCLEOTIDE SEQUENCE</scope>
    <source>
        <strain evidence="8">JCM 3313</strain>
    </source>
</reference>
<dbReference type="SUPFAM" id="SSF88946">
    <property type="entry name" value="Sigma2 domain of RNA polymerase sigma factors"/>
    <property type="match status" value="1"/>
</dbReference>
<dbReference type="EMBL" id="BMRG01000003">
    <property type="protein sequence ID" value="GGP48975.1"/>
    <property type="molecule type" value="Genomic_DNA"/>
</dbReference>
<keyword evidence="4" id="KW-0238">DNA-binding</keyword>
<dbReference type="RefSeq" id="WP_189223031.1">
    <property type="nucleotide sequence ID" value="NZ_BMRG01000003.1"/>
</dbReference>
<reference evidence="8" key="2">
    <citation type="submission" date="2020-09" db="EMBL/GenBank/DDBJ databases">
        <authorList>
            <person name="Sun Q."/>
            <person name="Ohkuma M."/>
        </authorList>
    </citation>
    <scope>NUCLEOTIDE SEQUENCE</scope>
    <source>
        <strain evidence="8">JCM 3313</strain>
    </source>
</reference>